<organism evidence="1 2">
    <name type="scientific">Flavisolibacter ginsengisoli DSM 18119</name>
    <dbReference type="NCBI Taxonomy" id="1121884"/>
    <lineage>
        <taxon>Bacteria</taxon>
        <taxon>Pseudomonadati</taxon>
        <taxon>Bacteroidota</taxon>
        <taxon>Chitinophagia</taxon>
        <taxon>Chitinophagales</taxon>
        <taxon>Chitinophagaceae</taxon>
        <taxon>Flavisolibacter</taxon>
    </lineage>
</organism>
<dbReference type="EMBL" id="FQUU01000010">
    <property type="protein sequence ID" value="SHF42757.1"/>
    <property type="molecule type" value="Genomic_DNA"/>
</dbReference>
<evidence type="ECO:0008006" key="3">
    <source>
        <dbReference type="Google" id="ProtNLM"/>
    </source>
</evidence>
<keyword evidence="2" id="KW-1185">Reference proteome</keyword>
<gene>
    <name evidence="1" type="ORF">SAMN02745131_02617</name>
</gene>
<reference evidence="1 2" key="1">
    <citation type="submission" date="2016-11" db="EMBL/GenBank/DDBJ databases">
        <authorList>
            <person name="Jaros S."/>
            <person name="Januszkiewicz K."/>
            <person name="Wedrychowicz H."/>
        </authorList>
    </citation>
    <scope>NUCLEOTIDE SEQUENCE [LARGE SCALE GENOMIC DNA]</scope>
    <source>
        <strain evidence="1 2">DSM 18119</strain>
    </source>
</reference>
<dbReference type="SUPFAM" id="SSF56059">
    <property type="entry name" value="Glutathione synthetase ATP-binding domain-like"/>
    <property type="match status" value="1"/>
</dbReference>
<proteinExistence type="predicted"/>
<evidence type="ECO:0000313" key="1">
    <source>
        <dbReference type="EMBL" id="SHF42757.1"/>
    </source>
</evidence>
<dbReference type="STRING" id="1121884.SAMN02745131_02617"/>
<accession>A0A1M5BKH8</accession>
<dbReference type="OrthoDB" id="9775266at2"/>
<name>A0A1M5BKH8_9BACT</name>
<protein>
    <recommendedName>
        <fullName evidence="3">ATP-grasp domain-containing protein</fullName>
    </recommendedName>
</protein>
<evidence type="ECO:0000313" key="2">
    <source>
        <dbReference type="Proteomes" id="UP000184048"/>
    </source>
</evidence>
<dbReference type="RefSeq" id="WP_072835782.1">
    <property type="nucleotide sequence ID" value="NZ_FQUU01000010.1"/>
</dbReference>
<sequence>MNWKGFWEKWSNWELWPFALRYLFISPVWAWYCLRSGSLWFFSSSNPTITFGGFEGEGKKEMYELLPLNTYPKTIYIQPGELFPSVKHRIQENGFTYPFIVKPDVGMKGLLFRKIDNEAALEKYHRMIPMEYIVQELVEYPLEVSVFYYRYPNQEKGVITGFIQKELMDITGDGSSTIWELIVAHDKARHRLEEMRIKHIESLDRVLPEGERYILTHAANLNRGARFTNLKHLIDADLLKVFDALSHPTQFYYGRYDIKCRSVEDLKKGVHFSILEFNGSGAEPNHVYNAGYSLWQANAEFIKHWKVLYEISRYNKDHGLPYWSFKRGWDFLKEAKRHLKLLEQYDREILV</sequence>
<dbReference type="Proteomes" id="UP000184048">
    <property type="component" value="Unassembled WGS sequence"/>
</dbReference>
<dbReference type="AlphaFoldDB" id="A0A1M5BKH8"/>